<name>A0AAD4MUS9_9BILA</name>
<feature type="compositionally biased region" description="Basic and acidic residues" evidence="1">
    <location>
        <begin position="360"/>
        <end position="373"/>
    </location>
</feature>
<feature type="region of interest" description="Disordered" evidence="1">
    <location>
        <begin position="60"/>
        <end position="84"/>
    </location>
</feature>
<feature type="compositionally biased region" description="Basic and acidic residues" evidence="1">
    <location>
        <begin position="187"/>
        <end position="197"/>
    </location>
</feature>
<sequence>MPTIKSTPPDALAMQRALLHHLHRLHSSSGSAQIRPKVDTSPPLSMFQSPMSIHYKPFKSRPIQGRPHSADQRPKSSHSTAMEKAEKLAQIRRCPSQASVHSYNIHTISSNTSQVASRPTTASGIRVGSKLKWSRSYQAPVPRLMPPRTPEAGTVTPIKQIAPPENRRQSKPLEIKDHSSIALEQNPVKDRSRDQPGFREQPGFRNQPGIRDKTERQNSRTYRKSAINPKAQPTGKLDEKYGAYLANSLDTILIRGVFSDRVIEDCFLREMEKWPGLDVDEMTRIMNRTLLEIRESPSDRRSASVHNQPRSVRIESGNHFDDYPGEVARRSVASSASISPSSSDNGPLSMVSGNGVKKPARVEVARDGSDRSRRSQSSNEDESESQSVFSAISGSGPHNAEKVKTLESEDDFF</sequence>
<feature type="region of interest" description="Disordered" evidence="1">
    <location>
        <begin position="296"/>
        <end position="413"/>
    </location>
</feature>
<protein>
    <submittedName>
        <fullName evidence="2">Uncharacterized protein</fullName>
    </submittedName>
</protein>
<feature type="compositionally biased region" description="Low complexity" evidence="1">
    <location>
        <begin position="330"/>
        <end position="343"/>
    </location>
</feature>
<feature type="compositionally biased region" description="Basic and acidic residues" evidence="1">
    <location>
        <begin position="165"/>
        <end position="179"/>
    </location>
</feature>
<dbReference type="AlphaFoldDB" id="A0AAD4MUS9"/>
<feature type="compositionally biased region" description="Basic and acidic residues" evidence="1">
    <location>
        <begin position="312"/>
        <end position="322"/>
    </location>
</feature>
<comment type="caution">
    <text evidence="2">The sequence shown here is derived from an EMBL/GenBank/DDBJ whole genome shotgun (WGS) entry which is preliminary data.</text>
</comment>
<evidence type="ECO:0000313" key="2">
    <source>
        <dbReference type="EMBL" id="KAI1707718.1"/>
    </source>
</evidence>
<organism evidence="2 3">
    <name type="scientific">Ditylenchus destructor</name>
    <dbReference type="NCBI Taxonomy" id="166010"/>
    <lineage>
        <taxon>Eukaryota</taxon>
        <taxon>Metazoa</taxon>
        <taxon>Ecdysozoa</taxon>
        <taxon>Nematoda</taxon>
        <taxon>Chromadorea</taxon>
        <taxon>Rhabditida</taxon>
        <taxon>Tylenchina</taxon>
        <taxon>Tylenchomorpha</taxon>
        <taxon>Sphaerularioidea</taxon>
        <taxon>Anguinidae</taxon>
        <taxon>Anguininae</taxon>
        <taxon>Ditylenchus</taxon>
    </lineage>
</organism>
<evidence type="ECO:0000256" key="1">
    <source>
        <dbReference type="SAM" id="MobiDB-lite"/>
    </source>
</evidence>
<evidence type="ECO:0000313" key="3">
    <source>
        <dbReference type="Proteomes" id="UP001201812"/>
    </source>
</evidence>
<accession>A0AAD4MUS9</accession>
<keyword evidence="3" id="KW-1185">Reference proteome</keyword>
<dbReference type="EMBL" id="JAKKPZ010000039">
    <property type="protein sequence ID" value="KAI1707718.1"/>
    <property type="molecule type" value="Genomic_DNA"/>
</dbReference>
<proteinExistence type="predicted"/>
<gene>
    <name evidence="2" type="ORF">DdX_12273</name>
</gene>
<reference evidence="2" key="1">
    <citation type="submission" date="2022-01" db="EMBL/GenBank/DDBJ databases">
        <title>Genome Sequence Resource for Two Populations of Ditylenchus destructor, the Migratory Endoparasitic Phytonematode.</title>
        <authorList>
            <person name="Zhang H."/>
            <person name="Lin R."/>
            <person name="Xie B."/>
        </authorList>
    </citation>
    <scope>NUCLEOTIDE SEQUENCE</scope>
    <source>
        <strain evidence="2">BazhouSP</strain>
    </source>
</reference>
<feature type="region of interest" description="Disordered" evidence="1">
    <location>
        <begin position="140"/>
        <end position="236"/>
    </location>
</feature>
<dbReference type="Proteomes" id="UP001201812">
    <property type="component" value="Unassembled WGS sequence"/>
</dbReference>